<feature type="region of interest" description="Disordered" evidence="1">
    <location>
        <begin position="1"/>
        <end position="36"/>
    </location>
</feature>
<proteinExistence type="predicted"/>
<evidence type="ECO:0000256" key="2">
    <source>
        <dbReference type="SAM" id="Phobius"/>
    </source>
</evidence>
<protein>
    <submittedName>
        <fullName evidence="3">Uncharacterized protein</fullName>
    </submittedName>
</protein>
<evidence type="ECO:0000313" key="3">
    <source>
        <dbReference type="EMBL" id="SOX57038.1"/>
    </source>
</evidence>
<feature type="transmembrane region" description="Helical" evidence="2">
    <location>
        <begin position="46"/>
        <end position="71"/>
    </location>
</feature>
<organism evidence="3 4">
    <name type="scientific">Mycobacterium ahvazicum</name>
    <dbReference type="NCBI Taxonomy" id="1964395"/>
    <lineage>
        <taxon>Bacteria</taxon>
        <taxon>Bacillati</taxon>
        <taxon>Actinomycetota</taxon>
        <taxon>Actinomycetes</taxon>
        <taxon>Mycobacteriales</taxon>
        <taxon>Mycobacteriaceae</taxon>
        <taxon>Mycobacterium</taxon>
        <taxon>Mycobacterium simiae complex</taxon>
    </lineage>
</organism>
<feature type="non-terminal residue" evidence="3">
    <location>
        <position position="113"/>
    </location>
</feature>
<feature type="compositionally biased region" description="Basic and acidic residues" evidence="1">
    <location>
        <begin position="1"/>
        <end position="13"/>
    </location>
</feature>
<keyword evidence="2" id="KW-0812">Transmembrane</keyword>
<evidence type="ECO:0000256" key="1">
    <source>
        <dbReference type="SAM" id="MobiDB-lite"/>
    </source>
</evidence>
<keyword evidence="4" id="KW-1185">Reference proteome</keyword>
<dbReference type="EMBL" id="FXEG02000007">
    <property type="protein sequence ID" value="SOX57038.1"/>
    <property type="molecule type" value="Genomic_DNA"/>
</dbReference>
<evidence type="ECO:0000313" key="4">
    <source>
        <dbReference type="Proteomes" id="UP000236318"/>
    </source>
</evidence>
<name>A0A2K4YJT3_9MYCO</name>
<sequence length="113" mass="11354">MADEQPLRTRPDEATGEYQRPPIAVPAEQLSPPAGPAFVRRHPVGVAVGAGATGFIFGALLTALFLTIFLAGPLSPGPFPMPAPPPCGFAPGGCGAFMPPPPGWAGPAGGWAA</sequence>
<accession>A0A2K4YJT3</accession>
<comment type="caution">
    <text evidence="3">The sequence shown here is derived from an EMBL/GenBank/DDBJ whole genome shotgun (WGS) entry which is preliminary data.</text>
</comment>
<keyword evidence="2" id="KW-0472">Membrane</keyword>
<dbReference type="AlphaFoldDB" id="A0A2K4YJT3"/>
<gene>
    <name evidence="3" type="ORF">MAAFP003_5805</name>
</gene>
<dbReference type="Proteomes" id="UP000236318">
    <property type="component" value="Unassembled WGS sequence"/>
</dbReference>
<reference evidence="3" key="1">
    <citation type="submission" date="2018-01" db="EMBL/GenBank/DDBJ databases">
        <authorList>
            <consortium name="Urmite Genomes"/>
        </authorList>
    </citation>
    <scope>NUCLEOTIDE SEQUENCE [LARGE SCALE GENOMIC DNA]</scope>
    <source>
        <strain evidence="3">AFP003</strain>
    </source>
</reference>
<keyword evidence="2" id="KW-1133">Transmembrane helix</keyword>